<dbReference type="EMBL" id="JAFFZM010000013">
    <property type="protein sequence ID" value="MBO8200877.1"/>
    <property type="molecule type" value="Genomic_DNA"/>
</dbReference>
<accession>A0ABS3XZN9</accession>
<reference evidence="2 3" key="1">
    <citation type="submission" date="2021-02" db="EMBL/GenBank/DDBJ databases">
        <title>Streptomyces spirodelae sp. nov., isolated from duckweed.</title>
        <authorList>
            <person name="Saimee Y."/>
            <person name="Duangmal K."/>
        </authorList>
    </citation>
    <scope>NUCLEOTIDE SEQUENCE [LARGE SCALE GENOMIC DNA]</scope>
    <source>
        <strain evidence="2 3">DSM 42105</strain>
    </source>
</reference>
<proteinExistence type="predicted"/>
<dbReference type="SUPFAM" id="SSF51735">
    <property type="entry name" value="NAD(P)-binding Rossmann-fold domains"/>
    <property type="match status" value="1"/>
</dbReference>
<evidence type="ECO:0000313" key="2">
    <source>
        <dbReference type="EMBL" id="MBO8200877.1"/>
    </source>
</evidence>
<dbReference type="Proteomes" id="UP000721954">
    <property type="component" value="Unassembled WGS sequence"/>
</dbReference>
<comment type="caution">
    <text evidence="2">The sequence shown here is derived from an EMBL/GenBank/DDBJ whole genome shotgun (WGS) entry which is preliminary data.</text>
</comment>
<name>A0ABS3XZN9_9ACTN</name>
<evidence type="ECO:0000259" key="1">
    <source>
        <dbReference type="Pfam" id="PF03435"/>
    </source>
</evidence>
<dbReference type="PANTHER" id="PTHR43781">
    <property type="entry name" value="SACCHAROPINE DEHYDROGENASE"/>
    <property type="match status" value="1"/>
</dbReference>
<dbReference type="InterPro" id="IPR036291">
    <property type="entry name" value="NAD(P)-bd_dom_sf"/>
</dbReference>
<sequence length="354" mass="37269">MQIAIYGASGYQGKLVIAELAHRAIDMRLVGRNATRLREAAVTSGMVDAEQRVADTDDHDALVAAFRGCDAVINCAGPFTSAGPAVVRAAIAAGCHYVDTAGEQFYIKAVFDTFADEAERAGVTVVPATNDGCVPGDLIAHLLAERVQPVEEITVSHFVVGSAGLSRGSLRSALDTIDALKNGGLGYDDGDWRTGIPARHTSVTLPGAEHPTEVVKCPLSEVVTIPRHVPVRHVESLIDAAVGARLGTPITPEIIDSLPEGPTDENRRTQRFTYLIDAVGRDGRRARGVVQGRDTYGSTAVIAAEAARRLVADGAEPGVLAPAQAYDPTSFLTSLAPHGISWTVTDPDTPTAQH</sequence>
<evidence type="ECO:0000313" key="3">
    <source>
        <dbReference type="Proteomes" id="UP000721954"/>
    </source>
</evidence>
<gene>
    <name evidence="2" type="ORF">JW613_21565</name>
</gene>
<keyword evidence="3" id="KW-1185">Reference proteome</keyword>
<protein>
    <submittedName>
        <fullName evidence="2">Saccharopine dehydrogenase NADP-binding domain-containing protein</fullName>
    </submittedName>
</protein>
<feature type="domain" description="Saccharopine dehydrogenase NADP binding" evidence="1">
    <location>
        <begin position="3"/>
        <end position="126"/>
    </location>
</feature>
<dbReference type="RefSeq" id="WP_209212493.1">
    <property type="nucleotide sequence ID" value="NZ_JAFFZM010000013.1"/>
</dbReference>
<dbReference type="GeneID" id="96261208"/>
<dbReference type="Gene3D" id="3.40.50.720">
    <property type="entry name" value="NAD(P)-binding Rossmann-like Domain"/>
    <property type="match status" value="1"/>
</dbReference>
<dbReference type="PANTHER" id="PTHR43781:SF1">
    <property type="entry name" value="SACCHAROPINE DEHYDROGENASE"/>
    <property type="match status" value="1"/>
</dbReference>
<dbReference type="Pfam" id="PF03435">
    <property type="entry name" value="Sacchrp_dh_NADP"/>
    <property type="match status" value="1"/>
</dbReference>
<dbReference type="InterPro" id="IPR005097">
    <property type="entry name" value="Sacchrp_dh_NADP-bd"/>
</dbReference>
<organism evidence="2 3">
    <name type="scientific">Streptomyces smyrnaeus</name>
    <dbReference type="NCBI Taxonomy" id="1387713"/>
    <lineage>
        <taxon>Bacteria</taxon>
        <taxon>Bacillati</taxon>
        <taxon>Actinomycetota</taxon>
        <taxon>Actinomycetes</taxon>
        <taxon>Kitasatosporales</taxon>
        <taxon>Streptomycetaceae</taxon>
        <taxon>Streptomyces</taxon>
    </lineage>
</organism>